<feature type="compositionally biased region" description="Basic and acidic residues" evidence="1">
    <location>
        <begin position="117"/>
        <end position="133"/>
    </location>
</feature>
<keyword evidence="2" id="KW-1133">Transmembrane helix</keyword>
<dbReference type="Proteomes" id="UP000605427">
    <property type="component" value="Unassembled WGS sequence"/>
</dbReference>
<proteinExistence type="predicted"/>
<feature type="transmembrane region" description="Helical" evidence="2">
    <location>
        <begin position="60"/>
        <end position="83"/>
    </location>
</feature>
<name>A0ABQ2A1Q8_9BACL</name>
<protein>
    <submittedName>
        <fullName evidence="3">Uncharacterized protein</fullName>
    </submittedName>
</protein>
<sequence>MKKIIIGSVLTLAGTWIVGFIFIAAVLFVPNMSSWDGTRVWYAIFGGGPYEADLKQSMALGLPFAIGVLMFAAGIVILAIEFFRPESNRERMPAPVRPVASEGNGGPKLPTFPADQPRAKENEDIPTMKEVQS</sequence>
<feature type="transmembrane region" description="Helical" evidence="2">
    <location>
        <begin position="7"/>
        <end position="29"/>
    </location>
</feature>
<dbReference type="EMBL" id="BMDD01000005">
    <property type="protein sequence ID" value="GGH84478.1"/>
    <property type="molecule type" value="Genomic_DNA"/>
</dbReference>
<comment type="caution">
    <text evidence="3">The sequence shown here is derived from an EMBL/GenBank/DDBJ whole genome shotgun (WGS) entry which is preliminary data.</text>
</comment>
<evidence type="ECO:0000256" key="2">
    <source>
        <dbReference type="SAM" id="Phobius"/>
    </source>
</evidence>
<keyword evidence="2" id="KW-0472">Membrane</keyword>
<dbReference type="RefSeq" id="WP_172241298.1">
    <property type="nucleotide sequence ID" value="NZ_BMDD01000005.1"/>
</dbReference>
<evidence type="ECO:0000313" key="3">
    <source>
        <dbReference type="EMBL" id="GGH84478.1"/>
    </source>
</evidence>
<feature type="region of interest" description="Disordered" evidence="1">
    <location>
        <begin position="90"/>
        <end position="133"/>
    </location>
</feature>
<gene>
    <name evidence="3" type="ORF">GCM10007362_39640</name>
</gene>
<evidence type="ECO:0000256" key="1">
    <source>
        <dbReference type="SAM" id="MobiDB-lite"/>
    </source>
</evidence>
<keyword evidence="4" id="KW-1185">Reference proteome</keyword>
<reference evidence="4" key="1">
    <citation type="journal article" date="2019" name="Int. J. Syst. Evol. Microbiol.">
        <title>The Global Catalogue of Microorganisms (GCM) 10K type strain sequencing project: providing services to taxonomists for standard genome sequencing and annotation.</title>
        <authorList>
            <consortium name="The Broad Institute Genomics Platform"/>
            <consortium name="The Broad Institute Genome Sequencing Center for Infectious Disease"/>
            <person name="Wu L."/>
            <person name="Ma J."/>
        </authorList>
    </citation>
    <scope>NUCLEOTIDE SEQUENCE [LARGE SCALE GENOMIC DNA]</scope>
    <source>
        <strain evidence="4">CCM 8702</strain>
    </source>
</reference>
<keyword evidence="2" id="KW-0812">Transmembrane</keyword>
<evidence type="ECO:0000313" key="4">
    <source>
        <dbReference type="Proteomes" id="UP000605427"/>
    </source>
</evidence>
<organism evidence="3 4">
    <name type="scientific">Saccharibacillus endophyticus</name>
    <dbReference type="NCBI Taxonomy" id="2060666"/>
    <lineage>
        <taxon>Bacteria</taxon>
        <taxon>Bacillati</taxon>
        <taxon>Bacillota</taxon>
        <taxon>Bacilli</taxon>
        <taxon>Bacillales</taxon>
        <taxon>Paenibacillaceae</taxon>
        <taxon>Saccharibacillus</taxon>
    </lineage>
</organism>
<accession>A0ABQ2A1Q8</accession>